<accession>A0A2P2IJR2</accession>
<name>A0A2P2IJR2_RHIMU</name>
<organism evidence="1">
    <name type="scientific">Rhizophora mucronata</name>
    <name type="common">Asiatic mangrove</name>
    <dbReference type="NCBI Taxonomy" id="61149"/>
    <lineage>
        <taxon>Eukaryota</taxon>
        <taxon>Viridiplantae</taxon>
        <taxon>Streptophyta</taxon>
        <taxon>Embryophyta</taxon>
        <taxon>Tracheophyta</taxon>
        <taxon>Spermatophyta</taxon>
        <taxon>Magnoliopsida</taxon>
        <taxon>eudicotyledons</taxon>
        <taxon>Gunneridae</taxon>
        <taxon>Pentapetalae</taxon>
        <taxon>rosids</taxon>
        <taxon>fabids</taxon>
        <taxon>Malpighiales</taxon>
        <taxon>Rhizophoraceae</taxon>
        <taxon>Rhizophora</taxon>
    </lineage>
</organism>
<dbReference type="EMBL" id="GGEC01000966">
    <property type="protein sequence ID" value="MBW81449.1"/>
    <property type="molecule type" value="Transcribed_RNA"/>
</dbReference>
<sequence>MYTKYTEYPSSTKFSRKTRSTVRSPLILLPCPPLKTPISPTFSLAPWPTILFSTSTPSK</sequence>
<dbReference type="AlphaFoldDB" id="A0A2P2IJR2"/>
<reference evidence="1" key="1">
    <citation type="submission" date="2018-02" db="EMBL/GenBank/DDBJ databases">
        <title>Rhizophora mucronata_Transcriptome.</title>
        <authorList>
            <person name="Meera S.P."/>
            <person name="Sreeshan A."/>
            <person name="Augustine A."/>
        </authorList>
    </citation>
    <scope>NUCLEOTIDE SEQUENCE</scope>
    <source>
        <tissue evidence="1">Leaf</tissue>
    </source>
</reference>
<protein>
    <submittedName>
        <fullName evidence="1">Uncharacterized protein</fullName>
    </submittedName>
</protein>
<proteinExistence type="predicted"/>
<evidence type="ECO:0000313" key="1">
    <source>
        <dbReference type="EMBL" id="MBW81449.1"/>
    </source>
</evidence>